<reference evidence="9 10" key="1">
    <citation type="submission" date="2015-03" db="EMBL/GenBank/DDBJ databases">
        <authorList>
            <person name="Urmite Genomes"/>
        </authorList>
    </citation>
    <scope>NUCLEOTIDE SEQUENCE [LARGE SCALE GENOMIC DNA]</scope>
    <source>
        <strain evidence="9 10">CSUR P1491</strain>
    </source>
</reference>
<dbReference type="STRING" id="141349.BN1232_02287"/>
<dbReference type="Gene3D" id="1.10.10.10">
    <property type="entry name" value="Winged helix-like DNA-binding domain superfamily/Winged helix DNA-binding domain"/>
    <property type="match status" value="1"/>
</dbReference>
<dbReference type="PROSITE" id="PS50931">
    <property type="entry name" value="HTH_LYSR"/>
    <property type="match status" value="1"/>
</dbReference>
<gene>
    <name evidence="9" type="ORF">BN1232_02287</name>
</gene>
<comment type="similarity">
    <text evidence="1">Belongs to the LysR transcriptional regulatory family.</text>
</comment>
<protein>
    <recommendedName>
        <fullName evidence="6">Probable hydrogen peroxide-inducible genes activator</fullName>
    </recommendedName>
</protein>
<dbReference type="PANTHER" id="PTHR30346:SF28">
    <property type="entry name" value="HTH-TYPE TRANSCRIPTIONAL REGULATOR CYNR"/>
    <property type="match status" value="1"/>
</dbReference>
<dbReference type="InterPro" id="IPR036388">
    <property type="entry name" value="WH-like_DNA-bd_sf"/>
</dbReference>
<evidence type="ECO:0000256" key="2">
    <source>
        <dbReference type="ARBA" id="ARBA00023015"/>
    </source>
</evidence>
<evidence type="ECO:0000313" key="10">
    <source>
        <dbReference type="Proteomes" id="UP000199251"/>
    </source>
</evidence>
<dbReference type="SUPFAM" id="SSF53850">
    <property type="entry name" value="Periplasmic binding protein-like II"/>
    <property type="match status" value="1"/>
</dbReference>
<dbReference type="AlphaFoldDB" id="A0A0E4H0A8"/>
<name>A0A0E4H0A8_MYCLN</name>
<comment type="function">
    <text evidence="7">Required for the induction the katG gene for catalase. Involved in the response to hydrogen peroxide.</text>
</comment>
<dbReference type="Pfam" id="PF00126">
    <property type="entry name" value="HTH_1"/>
    <property type="match status" value="1"/>
</dbReference>
<evidence type="ECO:0000256" key="1">
    <source>
        <dbReference type="ARBA" id="ARBA00009437"/>
    </source>
</evidence>
<keyword evidence="5" id="KW-0804">Transcription</keyword>
<dbReference type="EMBL" id="CTEE01000001">
    <property type="protein sequence ID" value="CQD12070.1"/>
    <property type="molecule type" value="Genomic_DNA"/>
</dbReference>
<keyword evidence="4" id="KW-0010">Activator</keyword>
<dbReference type="GO" id="GO:0032993">
    <property type="term" value="C:protein-DNA complex"/>
    <property type="evidence" value="ECO:0007669"/>
    <property type="project" value="TreeGrafter"/>
</dbReference>
<dbReference type="GO" id="GO:0003677">
    <property type="term" value="F:DNA binding"/>
    <property type="evidence" value="ECO:0007669"/>
    <property type="project" value="UniProtKB-KW"/>
</dbReference>
<keyword evidence="2" id="KW-0805">Transcription regulation</keyword>
<sequence length="332" mass="36560">MVTYVVIAILLGHDSQCRSNIFRVELRHLRYFVAVAEELNFGRAAKRLCIAGPSLSQQIKVLERDLRVRLFDRDRRSVTLTATGAALLPSARTLLDQADQLRRSAIGLSLAEPVRIGYAQWLPPDLADRTSAVAKVHIDTWVLPSHAQVARVAEGGVDLAICGVRSADLDRHGLNAHLIGAEQLYAVSVGSDASPVQAPDAVVLLDADSGSWFSWNRYGEQFARETGARTVRISDGGLAAPMFFEHVRRLGRPVLASPKAQTAPLPADLVHRPIAAPAPYWTWSLVWRRIENRETVRGVIDALTAEAEVPDLDEAWLPFTDPYRSRITLATV</sequence>
<evidence type="ECO:0000256" key="4">
    <source>
        <dbReference type="ARBA" id="ARBA00023159"/>
    </source>
</evidence>
<dbReference type="PANTHER" id="PTHR30346">
    <property type="entry name" value="TRANSCRIPTIONAL DUAL REGULATOR HCAR-RELATED"/>
    <property type="match status" value="1"/>
</dbReference>
<proteinExistence type="inferred from homology"/>
<evidence type="ECO:0000259" key="8">
    <source>
        <dbReference type="PROSITE" id="PS50931"/>
    </source>
</evidence>
<feature type="domain" description="HTH lysR-type" evidence="8">
    <location>
        <begin position="24"/>
        <end position="81"/>
    </location>
</feature>
<organism evidence="9 10">
    <name type="scientific">Mycobacterium lentiflavum</name>
    <dbReference type="NCBI Taxonomy" id="141349"/>
    <lineage>
        <taxon>Bacteria</taxon>
        <taxon>Bacillati</taxon>
        <taxon>Actinomycetota</taxon>
        <taxon>Actinomycetes</taxon>
        <taxon>Mycobacteriales</taxon>
        <taxon>Mycobacteriaceae</taxon>
        <taxon>Mycobacterium</taxon>
        <taxon>Mycobacterium simiae complex</taxon>
    </lineage>
</organism>
<evidence type="ECO:0000256" key="7">
    <source>
        <dbReference type="ARBA" id="ARBA00056658"/>
    </source>
</evidence>
<dbReference type="InterPro" id="IPR000847">
    <property type="entry name" value="LysR_HTH_N"/>
</dbReference>
<evidence type="ECO:0000313" key="9">
    <source>
        <dbReference type="EMBL" id="CQD12070.1"/>
    </source>
</evidence>
<keyword evidence="3" id="KW-0238">DNA-binding</keyword>
<accession>A0A0E4H0A8</accession>
<dbReference type="FunFam" id="1.10.10.10:FF:000001">
    <property type="entry name" value="LysR family transcriptional regulator"/>
    <property type="match status" value="1"/>
</dbReference>
<dbReference type="Proteomes" id="UP000199251">
    <property type="component" value="Unassembled WGS sequence"/>
</dbReference>
<dbReference type="SUPFAM" id="SSF46785">
    <property type="entry name" value="Winged helix' DNA-binding domain"/>
    <property type="match status" value="1"/>
</dbReference>
<evidence type="ECO:0000256" key="6">
    <source>
        <dbReference type="ARBA" id="ARBA00040885"/>
    </source>
</evidence>
<evidence type="ECO:0000256" key="3">
    <source>
        <dbReference type="ARBA" id="ARBA00023125"/>
    </source>
</evidence>
<dbReference type="GO" id="GO:0003700">
    <property type="term" value="F:DNA-binding transcription factor activity"/>
    <property type="evidence" value="ECO:0007669"/>
    <property type="project" value="InterPro"/>
</dbReference>
<dbReference type="InterPro" id="IPR036390">
    <property type="entry name" value="WH_DNA-bd_sf"/>
</dbReference>
<evidence type="ECO:0000256" key="5">
    <source>
        <dbReference type="ARBA" id="ARBA00023163"/>
    </source>
</evidence>